<dbReference type="Gene3D" id="3.20.20.70">
    <property type="entry name" value="Aldolase class I"/>
    <property type="match status" value="1"/>
</dbReference>
<reference evidence="2 3" key="1">
    <citation type="submission" date="2018-06" db="EMBL/GenBank/DDBJ databases">
        <title>Genomic Encyclopedia of Archaeal and Bacterial Type Strains, Phase II (KMG-II): from individual species to whole genera.</title>
        <authorList>
            <person name="Goeker M."/>
        </authorList>
    </citation>
    <scope>NUCLEOTIDE SEQUENCE [LARGE SCALE GENOMIC DNA]</scope>
    <source>
        <strain evidence="2 3">DSM 6779</strain>
    </source>
</reference>
<dbReference type="SUPFAM" id="SSF102110">
    <property type="entry name" value="(2r)-phospho-3-sulfolactate synthase ComA"/>
    <property type="match status" value="1"/>
</dbReference>
<evidence type="ECO:0000313" key="2">
    <source>
        <dbReference type="EMBL" id="PZX15365.1"/>
    </source>
</evidence>
<proteinExistence type="inferred from homology"/>
<dbReference type="Proteomes" id="UP000249239">
    <property type="component" value="Unassembled WGS sequence"/>
</dbReference>
<organism evidence="2 3">
    <name type="scientific">Breznakibacter xylanolyticus</name>
    <dbReference type="NCBI Taxonomy" id="990"/>
    <lineage>
        <taxon>Bacteria</taxon>
        <taxon>Pseudomonadati</taxon>
        <taxon>Bacteroidota</taxon>
        <taxon>Bacteroidia</taxon>
        <taxon>Marinilabiliales</taxon>
        <taxon>Marinilabiliaceae</taxon>
        <taxon>Breznakibacter</taxon>
    </lineage>
</organism>
<dbReference type="EMBL" id="QKZK01000016">
    <property type="protein sequence ID" value="PZX15365.1"/>
    <property type="molecule type" value="Genomic_DNA"/>
</dbReference>
<dbReference type="RefSeq" id="WP_111446050.1">
    <property type="nucleotide sequence ID" value="NZ_QKZK01000016.1"/>
</dbReference>
<dbReference type="OrthoDB" id="7809088at2"/>
<dbReference type="InterPro" id="IPR013785">
    <property type="entry name" value="Aldolase_TIM"/>
</dbReference>
<comment type="caution">
    <text evidence="2">The sequence shown here is derived from an EMBL/GenBank/DDBJ whole genome shotgun (WGS) entry which is preliminary data.</text>
</comment>
<dbReference type="PANTHER" id="PTHR48413">
    <property type="match status" value="1"/>
</dbReference>
<evidence type="ECO:0000256" key="1">
    <source>
        <dbReference type="ARBA" id="ARBA00010424"/>
    </source>
</evidence>
<dbReference type="PANTHER" id="PTHR48413:SF1">
    <property type="entry name" value="PROTEIN HEAT-STRESS-ASSOCIATED 32"/>
    <property type="match status" value="1"/>
</dbReference>
<dbReference type="InterPro" id="IPR003830">
    <property type="entry name" value="ComA_synth"/>
</dbReference>
<dbReference type="AlphaFoldDB" id="A0A2W7N4S2"/>
<name>A0A2W7N4S2_9BACT</name>
<gene>
    <name evidence="2" type="ORF">LX69_02203</name>
</gene>
<accession>A0A2W7N4S2</accession>
<evidence type="ECO:0000313" key="3">
    <source>
        <dbReference type="Proteomes" id="UP000249239"/>
    </source>
</evidence>
<dbReference type="Pfam" id="PF02679">
    <property type="entry name" value="ComA"/>
    <property type="match status" value="1"/>
</dbReference>
<keyword evidence="3" id="KW-1185">Reference proteome</keyword>
<comment type="similarity">
    <text evidence="1">Belongs to the phosphosulfolactate synthase family.</text>
</comment>
<dbReference type="InterPro" id="IPR036112">
    <property type="entry name" value="ComA_synth_sf"/>
</dbReference>
<sequence>MTLNYQLPYLPERPAKPRQSGVTMMMDKGLSLREAEDFCSVSGEYTDLVKFGFGTSLICNNVADKLNVYRQAGIETYFGGTLFEAFVIRGMFDDFLRYLEKYQMKYVEVSDGTIEMDHDVKLKYIERLAKDYTVLSEVGSKLAGRVITNNEWIMMMRSELQAGAWKVIAEARESGTIGIFNADGSANTKLIADIEQQVEQTKIIWETPQKNQQVWFIQHMGANVNLGNIAPYEMIPLETLRQGLRGDTLLSFFSPKSCYDHLEMIYMPESCVKPRRSQAFFIPL</sequence>
<protein>
    <submittedName>
        <fullName evidence="2">Phosphosulfolactate synthase</fullName>
    </submittedName>
</protein>